<dbReference type="InParanoid" id="K1VIL8"/>
<evidence type="ECO:0000256" key="6">
    <source>
        <dbReference type="ARBA" id="ARBA00022679"/>
    </source>
</evidence>
<dbReference type="STRING" id="1220162.K1VIL8"/>
<dbReference type="OMA" id="MHAKACE"/>
<comment type="subcellular location">
    <subcellularLocation>
        <location evidence="1">Cytoplasm</location>
    </subcellularLocation>
</comment>
<dbReference type="FunCoup" id="K1VIL8">
    <property type="interactions" value="291"/>
</dbReference>
<evidence type="ECO:0000256" key="2">
    <source>
        <dbReference type="ARBA" id="ARBA00005369"/>
    </source>
</evidence>
<evidence type="ECO:0000256" key="3">
    <source>
        <dbReference type="ARBA" id="ARBA00011890"/>
    </source>
</evidence>
<dbReference type="GO" id="GO:0004719">
    <property type="term" value="F:protein-L-isoaspartate (D-aspartate) O-methyltransferase activity"/>
    <property type="evidence" value="ECO:0007669"/>
    <property type="project" value="UniProtKB-EC"/>
</dbReference>
<protein>
    <recommendedName>
        <fullName evidence="3">protein-L-isoaspartate(D-aspartate) O-methyltransferase</fullName>
        <ecNumber evidence="3">2.1.1.77</ecNumber>
    </recommendedName>
</protein>
<evidence type="ECO:0000256" key="5">
    <source>
        <dbReference type="ARBA" id="ARBA00022603"/>
    </source>
</evidence>
<dbReference type="Gene3D" id="3.40.50.150">
    <property type="entry name" value="Vaccinia Virus protein VP39"/>
    <property type="match status" value="2"/>
</dbReference>
<dbReference type="EC" id="2.1.1.77" evidence="3"/>
<dbReference type="OrthoDB" id="73890at2759"/>
<organism evidence="8 9">
    <name type="scientific">Trichosporon asahii var. asahii (strain CBS 8904)</name>
    <name type="common">Yeast</name>
    <dbReference type="NCBI Taxonomy" id="1220162"/>
    <lineage>
        <taxon>Eukaryota</taxon>
        <taxon>Fungi</taxon>
        <taxon>Dikarya</taxon>
        <taxon>Basidiomycota</taxon>
        <taxon>Agaricomycotina</taxon>
        <taxon>Tremellomycetes</taxon>
        <taxon>Trichosporonales</taxon>
        <taxon>Trichosporonaceae</taxon>
        <taxon>Trichosporon</taxon>
    </lineage>
</organism>
<dbReference type="GO" id="GO:0005737">
    <property type="term" value="C:cytoplasm"/>
    <property type="evidence" value="ECO:0007669"/>
    <property type="project" value="UniProtKB-SubCell"/>
</dbReference>
<accession>K1VIL8</accession>
<evidence type="ECO:0000256" key="7">
    <source>
        <dbReference type="ARBA" id="ARBA00022691"/>
    </source>
</evidence>
<dbReference type="HOGENOM" id="CLU_842475_0_0_1"/>
<sequence length="330" mass="35081">MVDRLLANHQFKSPLIAGAMKAVDRKNYVPSGWSAYDDSPQRIGFNATISAPHMHAKACENLLDHLLIADRVHGAVLDVGSGSGYHLPLDSNRSERTTLLPACPLLAHVDLSSPTPLCLDVFGCLALMVLCAPSLMPSPTPPGPDAHTPAPILQRICRSFPLIVPFTPPPRTALILVARAVTAVLHKIAPNATIVGIDHLQGLADLARTNLDKDGVKHGPGEKVEIVCGDGRAGWAAKAPYQAIHVGAAAPTMPAALVEQLAAPGRMFIPIGVEDQGECQSSARSLRSAKCEVDKDGDGNVTQKKLYNVMGKQWDGQSQHDLHAHNSPGR</sequence>
<proteinExistence type="inferred from homology"/>
<keyword evidence="9" id="KW-1185">Reference proteome</keyword>
<dbReference type="PANTHER" id="PTHR11579">
    <property type="entry name" value="PROTEIN-L-ISOASPARTATE O-METHYLTRANSFERASE"/>
    <property type="match status" value="1"/>
</dbReference>
<dbReference type="EMBL" id="AMBO01000338">
    <property type="protein sequence ID" value="EKD00601.1"/>
    <property type="molecule type" value="Genomic_DNA"/>
</dbReference>
<dbReference type="Pfam" id="PF01135">
    <property type="entry name" value="PCMT"/>
    <property type="match status" value="2"/>
</dbReference>
<dbReference type="AlphaFoldDB" id="K1VIL8"/>
<keyword evidence="6" id="KW-0808">Transferase</keyword>
<keyword evidence="4" id="KW-0963">Cytoplasm</keyword>
<dbReference type="eggNOG" id="KOG1661">
    <property type="taxonomic scope" value="Eukaryota"/>
</dbReference>
<reference evidence="8 9" key="1">
    <citation type="journal article" date="2012" name="Eukaryot. Cell">
        <title>Genome sequence of the Trichosporon asahii environmental strain CBS 8904.</title>
        <authorList>
            <person name="Yang R.Y."/>
            <person name="Li H.T."/>
            <person name="Zhu H."/>
            <person name="Zhou G.P."/>
            <person name="Wang M."/>
            <person name="Wang L."/>
        </authorList>
    </citation>
    <scope>NUCLEOTIDE SEQUENCE [LARGE SCALE GENOMIC DNA]</scope>
    <source>
        <strain evidence="8 9">CBS 8904</strain>
    </source>
</reference>
<evidence type="ECO:0000256" key="4">
    <source>
        <dbReference type="ARBA" id="ARBA00022490"/>
    </source>
</evidence>
<dbReference type="SUPFAM" id="SSF53335">
    <property type="entry name" value="S-adenosyl-L-methionine-dependent methyltransferases"/>
    <property type="match status" value="2"/>
</dbReference>
<gene>
    <name evidence="8" type="ORF">A1Q2_05089</name>
</gene>
<dbReference type="InterPro" id="IPR000682">
    <property type="entry name" value="PCMT"/>
</dbReference>
<dbReference type="PANTHER" id="PTHR11579:SF0">
    <property type="entry name" value="PROTEIN-L-ISOASPARTATE(D-ASPARTATE) O-METHYLTRANSFERASE"/>
    <property type="match status" value="1"/>
</dbReference>
<dbReference type="GO" id="GO:0032259">
    <property type="term" value="P:methylation"/>
    <property type="evidence" value="ECO:0007669"/>
    <property type="project" value="UniProtKB-KW"/>
</dbReference>
<evidence type="ECO:0000256" key="1">
    <source>
        <dbReference type="ARBA" id="ARBA00004496"/>
    </source>
</evidence>
<keyword evidence="5" id="KW-0489">Methyltransferase</keyword>
<evidence type="ECO:0000313" key="9">
    <source>
        <dbReference type="Proteomes" id="UP000006757"/>
    </source>
</evidence>
<comment type="similarity">
    <text evidence="2">Belongs to the methyltransferase superfamily. L-isoaspartyl/D-aspartyl protein methyltransferase family.</text>
</comment>
<dbReference type="Proteomes" id="UP000006757">
    <property type="component" value="Unassembled WGS sequence"/>
</dbReference>
<comment type="caution">
    <text evidence="8">The sequence shown here is derived from an EMBL/GenBank/DDBJ whole genome shotgun (WGS) entry which is preliminary data.</text>
</comment>
<dbReference type="InterPro" id="IPR029063">
    <property type="entry name" value="SAM-dependent_MTases_sf"/>
</dbReference>
<name>K1VIL8_TRIAC</name>
<evidence type="ECO:0000313" key="8">
    <source>
        <dbReference type="EMBL" id="EKD00601.1"/>
    </source>
</evidence>
<keyword evidence="7" id="KW-0949">S-adenosyl-L-methionine</keyword>